<dbReference type="Proteomes" id="UP000309186">
    <property type="component" value="Unassembled WGS sequence"/>
</dbReference>
<accession>A0A5R9PZR7</accession>
<keyword evidence="1" id="KW-0472">Membrane</keyword>
<gene>
    <name evidence="2" type="ORF">C1E24_15545</name>
</gene>
<evidence type="ECO:0000313" key="3">
    <source>
        <dbReference type="Proteomes" id="UP000309186"/>
    </source>
</evidence>
<keyword evidence="1" id="KW-1133">Transmembrane helix</keyword>
<feature type="transmembrane region" description="Helical" evidence="1">
    <location>
        <begin position="16"/>
        <end position="37"/>
    </location>
</feature>
<dbReference type="EMBL" id="PPSW01000025">
    <property type="protein sequence ID" value="TLX46175.1"/>
    <property type="molecule type" value="Genomic_DNA"/>
</dbReference>
<evidence type="ECO:0000256" key="1">
    <source>
        <dbReference type="SAM" id="Phobius"/>
    </source>
</evidence>
<organism evidence="2 3">
    <name type="scientific">Pseudoalteromonas phenolica</name>
    <dbReference type="NCBI Taxonomy" id="161398"/>
    <lineage>
        <taxon>Bacteria</taxon>
        <taxon>Pseudomonadati</taxon>
        <taxon>Pseudomonadota</taxon>
        <taxon>Gammaproteobacteria</taxon>
        <taxon>Alteromonadales</taxon>
        <taxon>Pseudoalteromonadaceae</taxon>
        <taxon>Pseudoalteromonas</taxon>
    </lineage>
</organism>
<protein>
    <submittedName>
        <fullName evidence="2">Uncharacterized protein</fullName>
    </submittedName>
</protein>
<evidence type="ECO:0000313" key="2">
    <source>
        <dbReference type="EMBL" id="TLX46175.1"/>
    </source>
</evidence>
<dbReference type="AlphaFoldDB" id="A0A5R9PZR7"/>
<comment type="caution">
    <text evidence="2">The sequence shown here is derived from an EMBL/GenBank/DDBJ whole genome shotgun (WGS) entry which is preliminary data.</text>
</comment>
<reference evidence="2 3" key="1">
    <citation type="submission" date="2018-01" db="EMBL/GenBank/DDBJ databases">
        <title>Co-occurrence of chitin degradation, pigmentation and bioactivity in marine Pseudoalteromonas.</title>
        <authorList>
            <person name="Paulsen S."/>
            <person name="Gram L."/>
            <person name="Machado H."/>
        </authorList>
    </citation>
    <scope>NUCLEOTIDE SEQUENCE [LARGE SCALE GENOMIC DNA]</scope>
    <source>
        <strain evidence="2 3">S3663</strain>
    </source>
</reference>
<proteinExistence type="predicted"/>
<sequence length="69" mass="8178">MWFLKLCDFFHKFRSIYIALWLLIIITIVGSTYYSIALDKTESIGVMVVCLLMTWPLAKISRLNKTRYK</sequence>
<keyword evidence="1" id="KW-0812">Transmembrane</keyword>
<name>A0A5R9PZR7_9GAMM</name>